<evidence type="ECO:0000313" key="2">
    <source>
        <dbReference type="Proteomes" id="UP001172680"/>
    </source>
</evidence>
<evidence type="ECO:0000313" key="1">
    <source>
        <dbReference type="EMBL" id="KAJ9645946.1"/>
    </source>
</evidence>
<accession>A0ACC2ZE94</accession>
<gene>
    <name evidence="1" type="ORF">H2199_002989</name>
</gene>
<protein>
    <submittedName>
        <fullName evidence="1">Uncharacterized protein</fullName>
    </submittedName>
</protein>
<comment type="caution">
    <text evidence="1">The sequence shown here is derived from an EMBL/GenBank/DDBJ whole genome shotgun (WGS) entry which is preliminary data.</text>
</comment>
<dbReference type="Proteomes" id="UP001172680">
    <property type="component" value="Unassembled WGS sequence"/>
</dbReference>
<name>A0ACC2ZE94_9PEZI</name>
<sequence>MLSDIFVGALGVKFLLNQARTPADQYGPDVDFTDLGYGRIPKNYPGMQRGAVALLTAVCTGFGFLAMGLFFADPGVVFEPQELQLFRQKGDEVSARSPGVYLALPVDCFGPGVHIQLGTLGKLSENHTG</sequence>
<reference evidence="1" key="1">
    <citation type="submission" date="2022-10" db="EMBL/GenBank/DDBJ databases">
        <title>Culturing micro-colonial fungi from biological soil crusts in the Mojave desert and describing Neophaeococcomyces mojavensis, and introducing the new genera and species Taxawa tesnikishii.</title>
        <authorList>
            <person name="Kurbessoian T."/>
            <person name="Stajich J.E."/>
        </authorList>
    </citation>
    <scope>NUCLEOTIDE SEQUENCE</scope>
    <source>
        <strain evidence="1">JES_115</strain>
    </source>
</reference>
<proteinExistence type="predicted"/>
<dbReference type="EMBL" id="JAPDRP010000007">
    <property type="protein sequence ID" value="KAJ9645946.1"/>
    <property type="molecule type" value="Genomic_DNA"/>
</dbReference>
<organism evidence="1 2">
    <name type="scientific">Coniosporium tulheliwenetii</name>
    <dbReference type="NCBI Taxonomy" id="3383036"/>
    <lineage>
        <taxon>Eukaryota</taxon>
        <taxon>Fungi</taxon>
        <taxon>Dikarya</taxon>
        <taxon>Ascomycota</taxon>
        <taxon>Pezizomycotina</taxon>
        <taxon>Dothideomycetes</taxon>
        <taxon>Dothideomycetes incertae sedis</taxon>
        <taxon>Coniosporium</taxon>
    </lineage>
</organism>
<keyword evidence="2" id="KW-1185">Reference proteome</keyword>